<evidence type="ECO:0000256" key="1">
    <source>
        <dbReference type="SAM" id="MobiDB-lite"/>
    </source>
</evidence>
<gene>
    <name evidence="3" type="ORF">JZ786_05530</name>
</gene>
<feature type="chain" id="PRO_5040761346" description="DUF4367 domain-containing protein" evidence="2">
    <location>
        <begin position="20"/>
        <end position="338"/>
    </location>
</feature>
<proteinExistence type="predicted"/>
<keyword evidence="4" id="KW-1185">Reference proteome</keyword>
<evidence type="ECO:0000256" key="2">
    <source>
        <dbReference type="SAM" id="SignalP"/>
    </source>
</evidence>
<keyword evidence="2" id="KW-0732">Signal</keyword>
<evidence type="ECO:0000313" key="4">
    <source>
        <dbReference type="Proteomes" id="UP000663505"/>
    </source>
</evidence>
<dbReference type="EMBL" id="CP071182">
    <property type="protein sequence ID" value="QSO48450.1"/>
    <property type="molecule type" value="Genomic_DNA"/>
</dbReference>
<organism evidence="3 4">
    <name type="scientific">Alicyclobacillus mengziensis</name>
    <dbReference type="NCBI Taxonomy" id="2931921"/>
    <lineage>
        <taxon>Bacteria</taxon>
        <taxon>Bacillati</taxon>
        <taxon>Bacillota</taxon>
        <taxon>Bacilli</taxon>
        <taxon>Bacillales</taxon>
        <taxon>Alicyclobacillaceae</taxon>
        <taxon>Alicyclobacillus</taxon>
    </lineage>
</organism>
<protein>
    <recommendedName>
        <fullName evidence="5">DUF4367 domain-containing protein</fullName>
    </recommendedName>
</protein>
<name>A0A9X7W1G3_9BACL</name>
<accession>A0A9X7W1G3</accession>
<feature type="signal peptide" evidence="2">
    <location>
        <begin position="1"/>
        <end position="19"/>
    </location>
</feature>
<reference evidence="3 4" key="1">
    <citation type="submission" date="2021-02" db="EMBL/GenBank/DDBJ databases">
        <title>Alicyclobacillus curvatus sp. nov. and Alicyclobacillus mengziensis sp. nov., two acidophilic bacteria isolated from acid mine drainage.</title>
        <authorList>
            <person name="Huang Y."/>
        </authorList>
    </citation>
    <scope>NUCLEOTIDE SEQUENCE [LARGE SCALE GENOMIC DNA]</scope>
    <source>
        <strain evidence="3 4">S30H14</strain>
    </source>
</reference>
<evidence type="ECO:0008006" key="5">
    <source>
        <dbReference type="Google" id="ProtNLM"/>
    </source>
</evidence>
<feature type="compositionally biased region" description="Low complexity" evidence="1">
    <location>
        <begin position="32"/>
        <end position="43"/>
    </location>
</feature>
<feature type="region of interest" description="Disordered" evidence="1">
    <location>
        <begin position="32"/>
        <end position="63"/>
    </location>
</feature>
<evidence type="ECO:0000313" key="3">
    <source>
        <dbReference type="EMBL" id="QSO48450.1"/>
    </source>
</evidence>
<dbReference type="PROSITE" id="PS51257">
    <property type="entry name" value="PROKAR_LIPOPROTEIN"/>
    <property type="match status" value="1"/>
</dbReference>
<dbReference type="RefSeq" id="WP_206657785.1">
    <property type="nucleotide sequence ID" value="NZ_CP071182.1"/>
</dbReference>
<dbReference type="AlphaFoldDB" id="A0A9X7W1G3"/>
<sequence>MKSKAIFSGIVGLSLFALVGCNSPASISNNGTTTSTNNTAQSNKVNLSQVTKPTTTPTSNETASAGNLEAFDFKQYLPFTPLLPSYTAGYQLTHSEITRYLNTRQNGDAISYSASYGNAFTIIEGHPNQLHIVPSSATKTNITLSNNIHATMQKHDGGESIEFTQNGLLFDVTTINGGLSLQKLEKVCSSIRVPATQTPSEIHIENHSTSGLSFKPVKAGLFYVPSGFKLNTQGSAINIRGTSKQESYQITYRKGSSYLTVTQSTGKEPNYTKSTTYQSTTIQGVSVLDQHTNSMEPIAVFTLPQTHVHVVVYSNISLSEVNKVVNSFLSTAMHTTSQ</sequence>
<dbReference type="Proteomes" id="UP000663505">
    <property type="component" value="Chromosome"/>
</dbReference>
<dbReference type="KEGG" id="afx:JZ786_05530"/>